<dbReference type="PANTHER" id="PTHR21694">
    <property type="entry name" value="COILED-COIL DOMAIN-CONTAINING PROTEIN 63"/>
    <property type="match status" value="1"/>
</dbReference>
<evidence type="ECO:0000256" key="2">
    <source>
        <dbReference type="SAM" id="Coils"/>
    </source>
</evidence>
<dbReference type="EMBL" id="JAKCXM010000001">
    <property type="protein sequence ID" value="KAJ0410253.1"/>
    <property type="molecule type" value="Genomic_DNA"/>
</dbReference>
<feature type="region of interest" description="Disordered" evidence="3">
    <location>
        <begin position="223"/>
        <end position="246"/>
    </location>
</feature>
<comment type="caution">
    <text evidence="5">The sequence shown here is derived from an EMBL/GenBank/DDBJ whole genome shotgun (WGS) entry which is preliminary data.</text>
</comment>
<organism evidence="5 6">
    <name type="scientific">Pythium insidiosum</name>
    <name type="common">Pythiosis disease agent</name>
    <dbReference type="NCBI Taxonomy" id="114742"/>
    <lineage>
        <taxon>Eukaryota</taxon>
        <taxon>Sar</taxon>
        <taxon>Stramenopiles</taxon>
        <taxon>Oomycota</taxon>
        <taxon>Peronosporomycetes</taxon>
        <taxon>Pythiales</taxon>
        <taxon>Pythiaceae</taxon>
        <taxon>Pythium</taxon>
    </lineage>
</organism>
<name>A0AAD5MC68_PYTIN</name>
<dbReference type="Proteomes" id="UP001209570">
    <property type="component" value="Unassembled WGS sequence"/>
</dbReference>
<sequence length="260" mass="30041">MSKLNARAESDQLFKLQVQGDKYARLLIEQKQRLRELDVQYRKVHEELKELRLKRGEGDQRGGGANAVRARIADEQRLKEDRQSIETINDKLQEYESTLKTLQELMGVDNYHDLLSVYMKKEEENFALFRYVQSLNNEIEQLDEDKHRIELETEKLQNQMKDGSVHARKRMIDDLVETRQRILKENAEYERLRASALREFQPIARAVDRLYNALGCNDVVPPGMASSSGNSNGDGAAKRSRKQSEEQMAMMVSLAVIAKA</sequence>
<evidence type="ECO:0000313" key="6">
    <source>
        <dbReference type="Proteomes" id="UP001209570"/>
    </source>
</evidence>
<dbReference type="AlphaFoldDB" id="A0AAD5MC68"/>
<keyword evidence="6" id="KW-1185">Reference proteome</keyword>
<dbReference type="PANTHER" id="PTHR21694:SF18">
    <property type="entry name" value="COILED-COIL DOMAIN-CONTAINING PROTEIN 63"/>
    <property type="match status" value="1"/>
</dbReference>
<protein>
    <recommendedName>
        <fullName evidence="4">ODAD1 central coiled coil region domain-containing protein</fullName>
    </recommendedName>
</protein>
<feature type="domain" description="ODAD1 central coiled coil region" evidence="4">
    <location>
        <begin position="15"/>
        <end position="218"/>
    </location>
</feature>
<evidence type="ECO:0000256" key="1">
    <source>
        <dbReference type="ARBA" id="ARBA00023054"/>
    </source>
</evidence>
<dbReference type="Pfam" id="PF21773">
    <property type="entry name" value="ODAD1_CC"/>
    <property type="match status" value="1"/>
</dbReference>
<evidence type="ECO:0000256" key="3">
    <source>
        <dbReference type="SAM" id="MobiDB-lite"/>
    </source>
</evidence>
<gene>
    <name evidence="5" type="ORF">P43SY_002585</name>
</gene>
<keyword evidence="1 2" id="KW-0175">Coiled coil</keyword>
<evidence type="ECO:0000259" key="4">
    <source>
        <dbReference type="Pfam" id="PF21773"/>
    </source>
</evidence>
<dbReference type="InterPro" id="IPR049258">
    <property type="entry name" value="ODAD1_CC"/>
</dbReference>
<feature type="coiled-coil region" evidence="2">
    <location>
        <begin position="27"/>
        <end position="54"/>
    </location>
</feature>
<feature type="compositionally biased region" description="Low complexity" evidence="3">
    <location>
        <begin position="223"/>
        <end position="235"/>
    </location>
</feature>
<evidence type="ECO:0000313" key="5">
    <source>
        <dbReference type="EMBL" id="KAJ0410253.1"/>
    </source>
</evidence>
<dbReference type="InterPro" id="IPR051876">
    <property type="entry name" value="ODA-DC/CCD"/>
</dbReference>
<feature type="coiled-coil region" evidence="2">
    <location>
        <begin position="78"/>
        <end position="105"/>
    </location>
</feature>
<reference evidence="5" key="1">
    <citation type="submission" date="2021-12" db="EMBL/GenBank/DDBJ databases">
        <title>Prjna785345.</title>
        <authorList>
            <person name="Rujirawat T."/>
            <person name="Krajaejun T."/>
        </authorList>
    </citation>
    <scope>NUCLEOTIDE SEQUENCE</scope>
    <source>
        <strain evidence="5">Pi057C3</strain>
    </source>
</reference>
<accession>A0AAD5MC68</accession>
<proteinExistence type="predicted"/>
<feature type="coiled-coil region" evidence="2">
    <location>
        <begin position="132"/>
        <end position="199"/>
    </location>
</feature>